<accession>A0A0L0RW30</accession>
<reference evidence="2 3" key="1">
    <citation type="submission" date="2009-11" db="EMBL/GenBank/DDBJ databases">
        <title>Annotation of Allomyces macrogynus ATCC 38327.</title>
        <authorList>
            <consortium name="The Broad Institute Genome Sequencing Platform"/>
            <person name="Russ C."/>
            <person name="Cuomo C."/>
            <person name="Burger G."/>
            <person name="Gray M.W."/>
            <person name="Holland P.W.H."/>
            <person name="King N."/>
            <person name="Lang F.B.F."/>
            <person name="Roger A.J."/>
            <person name="Ruiz-Trillo I."/>
            <person name="Young S.K."/>
            <person name="Zeng Q."/>
            <person name="Gargeya S."/>
            <person name="Fitzgerald M."/>
            <person name="Haas B."/>
            <person name="Abouelleil A."/>
            <person name="Alvarado L."/>
            <person name="Arachchi H.M."/>
            <person name="Berlin A."/>
            <person name="Chapman S.B."/>
            <person name="Gearin G."/>
            <person name="Goldberg J."/>
            <person name="Griggs A."/>
            <person name="Gujja S."/>
            <person name="Hansen M."/>
            <person name="Heiman D."/>
            <person name="Howarth C."/>
            <person name="Larimer J."/>
            <person name="Lui A."/>
            <person name="MacDonald P.J.P."/>
            <person name="McCowen C."/>
            <person name="Montmayeur A."/>
            <person name="Murphy C."/>
            <person name="Neiman D."/>
            <person name="Pearson M."/>
            <person name="Priest M."/>
            <person name="Roberts A."/>
            <person name="Saif S."/>
            <person name="Shea T."/>
            <person name="Sisk P."/>
            <person name="Stolte C."/>
            <person name="Sykes S."/>
            <person name="Wortman J."/>
            <person name="Nusbaum C."/>
            <person name="Birren B."/>
        </authorList>
    </citation>
    <scope>NUCLEOTIDE SEQUENCE [LARGE SCALE GENOMIC DNA]</scope>
    <source>
        <strain evidence="2 3">ATCC 38327</strain>
    </source>
</reference>
<evidence type="ECO:0000256" key="1">
    <source>
        <dbReference type="SAM" id="MobiDB-lite"/>
    </source>
</evidence>
<dbReference type="Proteomes" id="UP000054350">
    <property type="component" value="Unassembled WGS sequence"/>
</dbReference>
<evidence type="ECO:0000313" key="3">
    <source>
        <dbReference type="Proteomes" id="UP000054350"/>
    </source>
</evidence>
<organism evidence="2 3">
    <name type="scientific">Allomyces macrogynus (strain ATCC 38327)</name>
    <name type="common">Allomyces javanicus var. macrogynus</name>
    <dbReference type="NCBI Taxonomy" id="578462"/>
    <lineage>
        <taxon>Eukaryota</taxon>
        <taxon>Fungi</taxon>
        <taxon>Fungi incertae sedis</taxon>
        <taxon>Blastocladiomycota</taxon>
        <taxon>Blastocladiomycetes</taxon>
        <taxon>Blastocladiales</taxon>
        <taxon>Blastocladiaceae</taxon>
        <taxon>Allomyces</taxon>
    </lineage>
</organism>
<dbReference type="EMBL" id="GG745328">
    <property type="protein sequence ID" value="KNE54296.1"/>
    <property type="molecule type" value="Genomic_DNA"/>
</dbReference>
<feature type="region of interest" description="Disordered" evidence="1">
    <location>
        <begin position="30"/>
        <end position="85"/>
    </location>
</feature>
<protein>
    <submittedName>
        <fullName evidence="2">Uncharacterized protein</fullName>
    </submittedName>
</protein>
<dbReference type="AlphaFoldDB" id="A0A0L0RW30"/>
<gene>
    <name evidence="2" type="ORF">AMAG_17648</name>
</gene>
<sequence>MAIVAISATVIILYFILRWQKPAAIPMTAEPPADANSGGAVPSLARIPVAGTPPATQGRWSEPGSLTRRSHGTWGDVVDTSLSRK</sequence>
<keyword evidence="3" id="KW-1185">Reference proteome</keyword>
<proteinExistence type="predicted"/>
<reference evidence="3" key="2">
    <citation type="submission" date="2009-11" db="EMBL/GenBank/DDBJ databases">
        <title>The Genome Sequence of Allomyces macrogynus strain ATCC 38327.</title>
        <authorList>
            <consortium name="The Broad Institute Genome Sequencing Platform"/>
            <person name="Russ C."/>
            <person name="Cuomo C."/>
            <person name="Shea T."/>
            <person name="Young S.K."/>
            <person name="Zeng Q."/>
            <person name="Koehrsen M."/>
            <person name="Haas B."/>
            <person name="Borodovsky M."/>
            <person name="Guigo R."/>
            <person name="Alvarado L."/>
            <person name="Berlin A."/>
            <person name="Borenstein D."/>
            <person name="Chen Z."/>
            <person name="Engels R."/>
            <person name="Freedman E."/>
            <person name="Gellesch M."/>
            <person name="Goldberg J."/>
            <person name="Griggs A."/>
            <person name="Gujja S."/>
            <person name="Heiman D."/>
            <person name="Hepburn T."/>
            <person name="Howarth C."/>
            <person name="Jen D."/>
            <person name="Larson L."/>
            <person name="Lewis B."/>
            <person name="Mehta T."/>
            <person name="Park D."/>
            <person name="Pearson M."/>
            <person name="Roberts A."/>
            <person name="Saif S."/>
            <person name="Shenoy N."/>
            <person name="Sisk P."/>
            <person name="Stolte C."/>
            <person name="Sykes S."/>
            <person name="Walk T."/>
            <person name="White J."/>
            <person name="Yandava C."/>
            <person name="Burger G."/>
            <person name="Gray M.W."/>
            <person name="Holland P.W.H."/>
            <person name="King N."/>
            <person name="Lang F.B.F."/>
            <person name="Roger A.J."/>
            <person name="Ruiz-Trillo I."/>
            <person name="Lander E."/>
            <person name="Nusbaum C."/>
        </authorList>
    </citation>
    <scope>NUCLEOTIDE SEQUENCE [LARGE SCALE GENOMIC DNA]</scope>
    <source>
        <strain evidence="3">ATCC 38327</strain>
    </source>
</reference>
<dbReference type="VEuPathDB" id="FungiDB:AMAG_17648"/>
<name>A0A0L0RW30_ALLM3</name>
<evidence type="ECO:0000313" key="2">
    <source>
        <dbReference type="EMBL" id="KNE54296.1"/>
    </source>
</evidence>